<feature type="transmembrane region" description="Helical" evidence="1">
    <location>
        <begin position="77"/>
        <end position="95"/>
    </location>
</feature>
<keyword evidence="1" id="KW-0812">Transmembrane</keyword>
<feature type="transmembrane region" description="Helical" evidence="1">
    <location>
        <begin position="339"/>
        <end position="359"/>
    </location>
</feature>
<sequence length="616" mass="69642">MHIQKKQWLGSLLGQATVILVLVFLFACGGTLTYLRTGGFSAHVGVIPLVAGLCLLAVLVGWVWLQKPNPKRWLFENRWLFLMLAIMVLLRLPQWDTLLQDDGYTYYSKLSAACSSFSFDPGYLFSKFRLANHPTWGLAMLAAIPEFFMPGNADGFLVFQTAVSLAAAGGVYDLLRRHTGCKQSVAFLGALAFGCSPMYLGMVSYPSLEVGLSSFFICVIWAYSRRYYLLMLFTCVLTVTSKEFGIVLVFGFFVGALVGEFRARSENGAGKRLWAVLKTPRIGLFCVTGLCMGLGIIAYLFNPALSWFDLRTVFQNHSATHLGYVGWSWSYSLYKLEELVFVNFDWLLLLIVLICLVWRRVRRMPALNPESVILMLGAVAGGIMYLFFSCLAVTYTLPRYSMVTELILAFCAVMLLAQTFHARVQQVGNTILALLLAVQGYFCIDPVMKWWFPDVDTGGITMARVSQVDGRHMGDYMVYNYQYSYLRRGLQTIFTQYDPANYDFVVLDRDGWFYLTNLHWDYEDRIFRPQAEDTTVPVREYETSTGQGNSVEAAQAAGVLREQAVITWSPTYEENTPTLEQAREMIPDCYTNVEQHEWDGGLAGKMIYFTADLVQE</sequence>
<name>A0A921IN25_9FIRM</name>
<organism evidence="2 3">
    <name type="scientific">Subdoligranulum variabile</name>
    <dbReference type="NCBI Taxonomy" id="214851"/>
    <lineage>
        <taxon>Bacteria</taxon>
        <taxon>Bacillati</taxon>
        <taxon>Bacillota</taxon>
        <taxon>Clostridia</taxon>
        <taxon>Eubacteriales</taxon>
        <taxon>Oscillospiraceae</taxon>
        <taxon>Subdoligranulum</taxon>
    </lineage>
</organism>
<feature type="transmembrane region" description="Helical" evidence="1">
    <location>
        <begin position="156"/>
        <end position="175"/>
    </location>
</feature>
<feature type="transmembrane region" description="Helical" evidence="1">
    <location>
        <begin position="432"/>
        <end position="452"/>
    </location>
</feature>
<reference evidence="2" key="2">
    <citation type="submission" date="2021-09" db="EMBL/GenBank/DDBJ databases">
        <authorList>
            <person name="Gilroy R."/>
        </authorList>
    </citation>
    <scope>NUCLEOTIDE SEQUENCE</scope>
    <source>
        <strain evidence="2">ChiBcec21-2208</strain>
    </source>
</reference>
<feature type="transmembrane region" description="Helical" evidence="1">
    <location>
        <begin position="228"/>
        <end position="261"/>
    </location>
</feature>
<feature type="transmembrane region" description="Helical" evidence="1">
    <location>
        <begin position="282"/>
        <end position="301"/>
    </location>
</feature>
<keyword evidence="1" id="KW-0472">Membrane</keyword>
<feature type="transmembrane region" description="Helical" evidence="1">
    <location>
        <begin position="40"/>
        <end position="65"/>
    </location>
</feature>
<dbReference type="PROSITE" id="PS51257">
    <property type="entry name" value="PROKAR_LIPOPROTEIN"/>
    <property type="match status" value="1"/>
</dbReference>
<feature type="transmembrane region" description="Helical" evidence="1">
    <location>
        <begin position="187"/>
        <end position="208"/>
    </location>
</feature>
<dbReference type="Proteomes" id="UP000782880">
    <property type="component" value="Unassembled WGS sequence"/>
</dbReference>
<dbReference type="EMBL" id="DYVE01000260">
    <property type="protein sequence ID" value="HJG28980.1"/>
    <property type="molecule type" value="Genomic_DNA"/>
</dbReference>
<protein>
    <submittedName>
        <fullName evidence="2">Uncharacterized protein</fullName>
    </submittedName>
</protein>
<feature type="transmembrane region" description="Helical" evidence="1">
    <location>
        <begin position="400"/>
        <end position="420"/>
    </location>
</feature>
<feature type="transmembrane region" description="Helical" evidence="1">
    <location>
        <begin position="371"/>
        <end position="394"/>
    </location>
</feature>
<evidence type="ECO:0000313" key="3">
    <source>
        <dbReference type="Proteomes" id="UP000782880"/>
    </source>
</evidence>
<accession>A0A921IN25</accession>
<evidence type="ECO:0000313" key="2">
    <source>
        <dbReference type="EMBL" id="HJG28980.1"/>
    </source>
</evidence>
<dbReference type="AlphaFoldDB" id="A0A921IN25"/>
<comment type="caution">
    <text evidence="2">The sequence shown here is derived from an EMBL/GenBank/DDBJ whole genome shotgun (WGS) entry which is preliminary data.</text>
</comment>
<proteinExistence type="predicted"/>
<gene>
    <name evidence="2" type="ORF">K8V20_10125</name>
</gene>
<feature type="transmembrane region" description="Helical" evidence="1">
    <location>
        <begin position="12"/>
        <end position="34"/>
    </location>
</feature>
<evidence type="ECO:0000256" key="1">
    <source>
        <dbReference type="SAM" id="Phobius"/>
    </source>
</evidence>
<keyword evidence="1" id="KW-1133">Transmembrane helix</keyword>
<reference evidence="2" key="1">
    <citation type="journal article" date="2021" name="PeerJ">
        <title>Extensive microbial diversity within the chicken gut microbiome revealed by metagenomics and culture.</title>
        <authorList>
            <person name="Gilroy R."/>
            <person name="Ravi A."/>
            <person name="Getino M."/>
            <person name="Pursley I."/>
            <person name="Horton D.L."/>
            <person name="Alikhan N.F."/>
            <person name="Baker D."/>
            <person name="Gharbi K."/>
            <person name="Hall N."/>
            <person name="Watson M."/>
            <person name="Adriaenssens E.M."/>
            <person name="Foster-Nyarko E."/>
            <person name="Jarju S."/>
            <person name="Secka A."/>
            <person name="Antonio M."/>
            <person name="Oren A."/>
            <person name="Chaudhuri R.R."/>
            <person name="La Ragione R."/>
            <person name="Hildebrand F."/>
            <person name="Pallen M.J."/>
        </authorList>
    </citation>
    <scope>NUCLEOTIDE SEQUENCE</scope>
    <source>
        <strain evidence="2">ChiBcec21-2208</strain>
    </source>
</reference>